<reference evidence="10 11" key="1">
    <citation type="submission" date="2024-08" db="EMBL/GenBank/DDBJ databases">
        <title>Insights into the chromosomal genome structure of Flemingia macrophylla.</title>
        <authorList>
            <person name="Ding Y."/>
            <person name="Zhao Y."/>
            <person name="Bi W."/>
            <person name="Wu M."/>
            <person name="Zhao G."/>
            <person name="Gong Y."/>
            <person name="Li W."/>
            <person name="Zhang P."/>
        </authorList>
    </citation>
    <scope>NUCLEOTIDE SEQUENCE [LARGE SCALE GENOMIC DNA]</scope>
    <source>
        <strain evidence="10">DYQJB</strain>
        <tissue evidence="10">Leaf</tissue>
    </source>
</reference>
<gene>
    <name evidence="10" type="ORF">Fmac_018350</name>
</gene>
<organism evidence="10 11">
    <name type="scientific">Flemingia macrophylla</name>
    <dbReference type="NCBI Taxonomy" id="520843"/>
    <lineage>
        <taxon>Eukaryota</taxon>
        <taxon>Viridiplantae</taxon>
        <taxon>Streptophyta</taxon>
        <taxon>Embryophyta</taxon>
        <taxon>Tracheophyta</taxon>
        <taxon>Spermatophyta</taxon>
        <taxon>Magnoliopsida</taxon>
        <taxon>eudicotyledons</taxon>
        <taxon>Gunneridae</taxon>
        <taxon>Pentapetalae</taxon>
        <taxon>rosids</taxon>
        <taxon>fabids</taxon>
        <taxon>Fabales</taxon>
        <taxon>Fabaceae</taxon>
        <taxon>Papilionoideae</taxon>
        <taxon>50 kb inversion clade</taxon>
        <taxon>NPAAA clade</taxon>
        <taxon>indigoferoid/millettioid clade</taxon>
        <taxon>Phaseoleae</taxon>
        <taxon>Flemingia</taxon>
    </lineage>
</organism>
<protein>
    <recommendedName>
        <fullName evidence="12">Polygalacturonase</fullName>
    </recommendedName>
</protein>
<dbReference type="InterPro" id="IPR000743">
    <property type="entry name" value="Glyco_hydro_28"/>
</dbReference>
<dbReference type="Proteomes" id="UP001603857">
    <property type="component" value="Unassembled WGS sequence"/>
</dbReference>
<evidence type="ECO:0000256" key="5">
    <source>
        <dbReference type="ARBA" id="ARBA00022801"/>
    </source>
</evidence>
<keyword evidence="6 9" id="KW-0326">Glycosidase</keyword>
<dbReference type="Gene3D" id="2.160.20.10">
    <property type="entry name" value="Single-stranded right-handed beta-helix, Pectin lyase-like"/>
    <property type="match status" value="1"/>
</dbReference>
<dbReference type="Pfam" id="PF00295">
    <property type="entry name" value="Glyco_hydro_28"/>
    <property type="match status" value="1"/>
</dbReference>
<evidence type="ECO:0000256" key="4">
    <source>
        <dbReference type="ARBA" id="ARBA00022525"/>
    </source>
</evidence>
<feature type="active site" evidence="8">
    <location>
        <position position="342"/>
    </location>
</feature>
<evidence type="ECO:0000256" key="3">
    <source>
        <dbReference type="ARBA" id="ARBA00022512"/>
    </source>
</evidence>
<accession>A0ABD1M4Q5</accession>
<evidence type="ECO:0000256" key="2">
    <source>
        <dbReference type="ARBA" id="ARBA00008834"/>
    </source>
</evidence>
<dbReference type="PANTHER" id="PTHR31375">
    <property type="match status" value="1"/>
</dbReference>
<dbReference type="PROSITE" id="PS00502">
    <property type="entry name" value="POLYGALACTURONASE"/>
    <property type="match status" value="1"/>
</dbReference>
<evidence type="ECO:0000256" key="9">
    <source>
        <dbReference type="RuleBase" id="RU361169"/>
    </source>
</evidence>
<dbReference type="EMBL" id="JBGMDY010000006">
    <property type="protein sequence ID" value="KAL2330769.1"/>
    <property type="molecule type" value="Genomic_DNA"/>
</dbReference>
<evidence type="ECO:0000313" key="11">
    <source>
        <dbReference type="Proteomes" id="UP001603857"/>
    </source>
</evidence>
<keyword evidence="4" id="KW-0964">Secreted</keyword>
<evidence type="ECO:0000256" key="1">
    <source>
        <dbReference type="ARBA" id="ARBA00004191"/>
    </source>
</evidence>
<proteinExistence type="inferred from homology"/>
<sequence>MGEPHHSSQLSQPLMATPLQHYKGQCVHGYNTTQARAKNPDSGLHTMGEPHQSSQLSQPLIATPLQHHKGRCVHGYNTTQAHAKKRLMKYVHEKKKDKHDLTSYQSKIPNNEDVVIKTNAYGFLPFPWFRRVFIVDYYGATPNDARDDTKAFAKAWHDACSTGGVLVVPPGSTYHLKQIVFSGPCLPNTSFRVYGTIKAWPKMSAYEKDRLLWIKFLNVANLSVDGGGTINGNGRKWWETSCKINPTLAVQFLGCDNLSVTNLRFKNAQQMHVRFQRCHNVTASNLIVKSPEHSPNTDGIHVTDTKNIVIMNSAIGTGDDCISIVSGSKDVLVTNVKCGPGHGISIGSLGVGHSKAEVSDVLVNRAFIIGTSNGVRIKTWQRSAVQVSNIIYQNIVGTSASEEAIKFDCSKTVPCKGIYLQNVNLTPQEKHRGTIATCKNVEYANRGMLFPPLAKALTACESKVAENMIDLIIMTFRR</sequence>
<comment type="similarity">
    <text evidence="2 9">Belongs to the glycosyl hydrolase 28 family.</text>
</comment>
<evidence type="ECO:0000256" key="7">
    <source>
        <dbReference type="ARBA" id="ARBA00023316"/>
    </source>
</evidence>
<comment type="caution">
    <text evidence="10">The sequence shown here is derived from an EMBL/GenBank/DDBJ whole genome shotgun (WGS) entry which is preliminary data.</text>
</comment>
<evidence type="ECO:0000256" key="8">
    <source>
        <dbReference type="PROSITE-ProRule" id="PRU10052"/>
    </source>
</evidence>
<dbReference type="AlphaFoldDB" id="A0ABD1M4Q5"/>
<keyword evidence="5 9" id="KW-0378">Hydrolase</keyword>
<dbReference type="InterPro" id="IPR011050">
    <property type="entry name" value="Pectin_lyase_fold/virulence"/>
</dbReference>
<evidence type="ECO:0008006" key="12">
    <source>
        <dbReference type="Google" id="ProtNLM"/>
    </source>
</evidence>
<name>A0ABD1M4Q5_9FABA</name>
<comment type="subcellular location">
    <subcellularLocation>
        <location evidence="1">Secreted</location>
        <location evidence="1">Cell wall</location>
    </subcellularLocation>
</comment>
<keyword evidence="7" id="KW-0961">Cell wall biogenesis/degradation</keyword>
<dbReference type="GO" id="GO:0016798">
    <property type="term" value="F:hydrolase activity, acting on glycosyl bonds"/>
    <property type="evidence" value="ECO:0007669"/>
    <property type="project" value="UniProtKB-KW"/>
</dbReference>
<keyword evidence="11" id="KW-1185">Reference proteome</keyword>
<evidence type="ECO:0000313" key="10">
    <source>
        <dbReference type="EMBL" id="KAL2330769.1"/>
    </source>
</evidence>
<dbReference type="SUPFAM" id="SSF51126">
    <property type="entry name" value="Pectin lyase-like"/>
    <property type="match status" value="1"/>
</dbReference>
<evidence type="ECO:0000256" key="6">
    <source>
        <dbReference type="ARBA" id="ARBA00023295"/>
    </source>
</evidence>
<dbReference type="GO" id="GO:0071555">
    <property type="term" value="P:cell wall organization"/>
    <property type="evidence" value="ECO:0007669"/>
    <property type="project" value="UniProtKB-KW"/>
</dbReference>
<dbReference type="InterPro" id="IPR012334">
    <property type="entry name" value="Pectin_lyas_fold"/>
</dbReference>
<keyword evidence="3" id="KW-0134">Cell wall</keyword>